<gene>
    <name evidence="1" type="ORF">Pint_05888</name>
</gene>
<comment type="caution">
    <text evidence="1">The sequence shown here is derived from an EMBL/GenBank/DDBJ whole genome shotgun (WGS) entry which is preliminary data.</text>
</comment>
<protein>
    <submittedName>
        <fullName evidence="1">Uncharacterized protein</fullName>
    </submittedName>
</protein>
<organism evidence="1 2">
    <name type="scientific">Pistacia integerrima</name>
    <dbReference type="NCBI Taxonomy" id="434235"/>
    <lineage>
        <taxon>Eukaryota</taxon>
        <taxon>Viridiplantae</taxon>
        <taxon>Streptophyta</taxon>
        <taxon>Embryophyta</taxon>
        <taxon>Tracheophyta</taxon>
        <taxon>Spermatophyta</taxon>
        <taxon>Magnoliopsida</taxon>
        <taxon>eudicotyledons</taxon>
        <taxon>Gunneridae</taxon>
        <taxon>Pentapetalae</taxon>
        <taxon>rosids</taxon>
        <taxon>malvids</taxon>
        <taxon>Sapindales</taxon>
        <taxon>Anacardiaceae</taxon>
        <taxon>Pistacia</taxon>
    </lineage>
</organism>
<dbReference type="EMBL" id="CM047738">
    <property type="protein sequence ID" value="KAJ0046246.1"/>
    <property type="molecule type" value="Genomic_DNA"/>
</dbReference>
<evidence type="ECO:0000313" key="2">
    <source>
        <dbReference type="Proteomes" id="UP001163603"/>
    </source>
</evidence>
<accession>A0ACC0Z4M8</accession>
<dbReference type="Proteomes" id="UP001163603">
    <property type="component" value="Chromosome 3"/>
</dbReference>
<keyword evidence="2" id="KW-1185">Reference proteome</keyword>
<reference evidence="2" key="1">
    <citation type="journal article" date="2023" name="G3 (Bethesda)">
        <title>Genome assembly and association tests identify interacting loci associated with vigor, precocity, and sex in interspecific pistachio rootstocks.</title>
        <authorList>
            <person name="Palmer W."/>
            <person name="Jacygrad E."/>
            <person name="Sagayaradj S."/>
            <person name="Cavanaugh K."/>
            <person name="Han R."/>
            <person name="Bertier L."/>
            <person name="Beede B."/>
            <person name="Kafkas S."/>
            <person name="Golino D."/>
            <person name="Preece J."/>
            <person name="Michelmore R."/>
        </authorList>
    </citation>
    <scope>NUCLEOTIDE SEQUENCE [LARGE SCALE GENOMIC DNA]</scope>
</reference>
<proteinExistence type="predicted"/>
<evidence type="ECO:0000313" key="1">
    <source>
        <dbReference type="EMBL" id="KAJ0046246.1"/>
    </source>
</evidence>
<sequence length="141" mass="15909">MNSIRLALLLGNGFLSSNGAIWAHQRRILAPEKWDVLNLMVECLMILMNSWSNEIECGGGMAGLNIDEYIRRFLGDVISRAAFGSNYSKEEEIFKTLTSLQEALSKSSFSEIGVPETKFITTAIYIFELENLRYFPTKTNS</sequence>
<name>A0ACC0Z4M8_9ROSI</name>